<dbReference type="SUPFAM" id="SSF55874">
    <property type="entry name" value="ATPase domain of HSP90 chaperone/DNA topoisomerase II/histidine kinase"/>
    <property type="match status" value="1"/>
</dbReference>
<keyword evidence="2" id="KW-0418">Kinase</keyword>
<feature type="domain" description="Histidine kinase/HSP90-like ATPase" evidence="5">
    <location>
        <begin position="309"/>
        <end position="397"/>
    </location>
</feature>
<feature type="transmembrane region" description="Helical" evidence="4">
    <location>
        <begin position="161"/>
        <end position="181"/>
    </location>
</feature>
<sequence>MDRTGEETLATVRDALMHNRTFLVRGIALLRLAQLLLWPAGIVFGLTAGIENPALATVTIVLQTLWSLIWVTIVLSRNDIPVWSLWADVSINASAAVTAGLACYPWDALSWSNSAVPLAMGSMFSLALLFPARRVVLAWLMLSTGIGAGASVAMFGQPAMVTEYLSTLVMLLVVAALASLVGHRLRALAENAGRAAEALENALQWRRAAEMQGSERTRQYRTLHDTVLSTLSALARGSLDASDPLVQRRCAADAEYLRSIISSADRSAANRLQGELAALGREQAVLGLRVHHQVADMPATVPEEVVMTIRDASREALNNVLKHSGQSQAWVTGRGDPSGNGGVTVTVTDRGRGFDTGGNYPGLGLSGSIIARMAEIGGSAVVESQTGQGTSVELRWPA</sequence>
<evidence type="ECO:0000256" key="3">
    <source>
        <dbReference type="ARBA" id="ARBA00023012"/>
    </source>
</evidence>
<protein>
    <submittedName>
        <fullName evidence="6">ATP-binding protein</fullName>
    </submittedName>
</protein>
<name>A0ABV0GXP9_PAENI</name>
<proteinExistence type="predicted"/>
<gene>
    <name evidence="6" type="ORF">V3C41_20280</name>
</gene>
<dbReference type="PANTHER" id="PTHR24421">
    <property type="entry name" value="NITRATE/NITRITE SENSOR PROTEIN NARX-RELATED"/>
    <property type="match status" value="1"/>
</dbReference>
<keyword evidence="7" id="KW-1185">Reference proteome</keyword>
<evidence type="ECO:0000313" key="7">
    <source>
        <dbReference type="Proteomes" id="UP001448614"/>
    </source>
</evidence>
<dbReference type="InterPro" id="IPR036890">
    <property type="entry name" value="HATPase_C_sf"/>
</dbReference>
<feature type="transmembrane region" description="Helical" evidence="4">
    <location>
        <begin position="54"/>
        <end position="75"/>
    </location>
</feature>
<keyword evidence="4" id="KW-1133">Transmembrane helix</keyword>
<dbReference type="RefSeq" id="WP_051421482.1">
    <property type="nucleotide sequence ID" value="NZ_JBBMFV010000004.1"/>
</dbReference>
<evidence type="ECO:0000256" key="1">
    <source>
        <dbReference type="ARBA" id="ARBA00022679"/>
    </source>
</evidence>
<evidence type="ECO:0000256" key="4">
    <source>
        <dbReference type="SAM" id="Phobius"/>
    </source>
</evidence>
<dbReference type="CDD" id="cd16917">
    <property type="entry name" value="HATPase_UhpB-NarQ-NarX-like"/>
    <property type="match status" value="1"/>
</dbReference>
<keyword evidence="6" id="KW-0547">Nucleotide-binding</keyword>
<dbReference type="EMBL" id="JBBMFV010000004">
    <property type="protein sequence ID" value="MEO3943416.1"/>
    <property type="molecule type" value="Genomic_DNA"/>
</dbReference>
<keyword evidence="4" id="KW-0812">Transmembrane</keyword>
<dbReference type="PANTHER" id="PTHR24421:SF61">
    <property type="entry name" value="OXYGEN SENSOR HISTIDINE KINASE NREB"/>
    <property type="match status" value="1"/>
</dbReference>
<evidence type="ECO:0000256" key="2">
    <source>
        <dbReference type="ARBA" id="ARBA00022777"/>
    </source>
</evidence>
<evidence type="ECO:0000313" key="6">
    <source>
        <dbReference type="EMBL" id="MEO3943416.1"/>
    </source>
</evidence>
<keyword evidence="6" id="KW-0067">ATP-binding</keyword>
<keyword evidence="1" id="KW-0808">Transferase</keyword>
<dbReference type="Proteomes" id="UP001448614">
    <property type="component" value="Unassembled WGS sequence"/>
</dbReference>
<feature type="transmembrane region" description="Helical" evidence="4">
    <location>
        <begin position="82"/>
        <end position="102"/>
    </location>
</feature>
<dbReference type="Gene3D" id="3.30.565.10">
    <property type="entry name" value="Histidine kinase-like ATPase, C-terminal domain"/>
    <property type="match status" value="1"/>
</dbReference>
<feature type="transmembrane region" description="Helical" evidence="4">
    <location>
        <begin position="108"/>
        <end position="129"/>
    </location>
</feature>
<organism evidence="6 7">
    <name type="scientific">Paenarthrobacter nicotinovorans</name>
    <name type="common">Arthrobacter nicotinovorans</name>
    <dbReference type="NCBI Taxonomy" id="29320"/>
    <lineage>
        <taxon>Bacteria</taxon>
        <taxon>Bacillati</taxon>
        <taxon>Actinomycetota</taxon>
        <taxon>Actinomycetes</taxon>
        <taxon>Micrococcales</taxon>
        <taxon>Micrococcaceae</taxon>
        <taxon>Paenarthrobacter</taxon>
    </lineage>
</organism>
<comment type="caution">
    <text evidence="6">The sequence shown here is derived from an EMBL/GenBank/DDBJ whole genome shotgun (WGS) entry which is preliminary data.</text>
</comment>
<keyword evidence="3" id="KW-0902">Two-component regulatory system</keyword>
<dbReference type="InterPro" id="IPR003594">
    <property type="entry name" value="HATPase_dom"/>
</dbReference>
<accession>A0ABV0GXP9</accession>
<feature type="transmembrane region" description="Helical" evidence="4">
    <location>
        <begin position="136"/>
        <end position="155"/>
    </location>
</feature>
<dbReference type="InterPro" id="IPR050482">
    <property type="entry name" value="Sensor_HK_TwoCompSys"/>
</dbReference>
<dbReference type="GO" id="GO:0005524">
    <property type="term" value="F:ATP binding"/>
    <property type="evidence" value="ECO:0007669"/>
    <property type="project" value="UniProtKB-KW"/>
</dbReference>
<reference evidence="6 7" key="1">
    <citation type="journal article" date="2024" name="Appl. Microbiol. Biotechnol.">
        <title>Biosynthetic gene clusters with biotechnological applications in novel Antarctic isolates from Actinomycetota.</title>
        <authorList>
            <person name="Bruna P."/>
            <person name="Nunez-Montero K."/>
            <person name="Contreras M.J."/>
            <person name="Leal K."/>
            <person name="Garcia M."/>
            <person name="Abanto M."/>
            <person name="Barrientos L."/>
        </authorList>
    </citation>
    <scope>NUCLEOTIDE SEQUENCE [LARGE SCALE GENOMIC DNA]</scope>
    <source>
        <strain evidence="6 7">Se16.17</strain>
    </source>
</reference>
<dbReference type="Pfam" id="PF02518">
    <property type="entry name" value="HATPase_c"/>
    <property type="match status" value="1"/>
</dbReference>
<keyword evidence="4" id="KW-0472">Membrane</keyword>
<feature type="transmembrane region" description="Helical" evidence="4">
    <location>
        <begin position="22"/>
        <end position="48"/>
    </location>
</feature>
<evidence type="ECO:0000259" key="5">
    <source>
        <dbReference type="Pfam" id="PF02518"/>
    </source>
</evidence>